<accession>A0A0B9ATL5</accession>
<comment type="function">
    <text evidence="1 6">Removes the N-terminal methionine from nascent proteins. The N-terminal methionine is often cleaved when the second residue in the primary sequence is small and uncharged (Met-Ala-, Cys, Gly, Pro, Ser, Thr, or Val). Requires deformylation of the N(alpha)-formylated initiator methionine before it can be hydrolyzed.</text>
</comment>
<dbReference type="NCBIfam" id="TIGR00500">
    <property type="entry name" value="met_pdase_I"/>
    <property type="match status" value="1"/>
</dbReference>
<dbReference type="PATRIC" id="fig|1703.6.peg.78"/>
<dbReference type="HAMAP" id="MF_01974">
    <property type="entry name" value="MetAP_1"/>
    <property type="match status" value="1"/>
</dbReference>
<comment type="similarity">
    <text evidence="6">Belongs to the peptidase M24A family. Methionine aminopeptidase type 1 subfamily.</text>
</comment>
<evidence type="ECO:0000256" key="3">
    <source>
        <dbReference type="ARBA" id="ARBA00022670"/>
    </source>
</evidence>
<dbReference type="OrthoDB" id="9802055at2"/>
<dbReference type="EC" id="3.4.11.18" evidence="6 7"/>
<name>A0A0B9ATL5_BRELN</name>
<dbReference type="GO" id="GO:0004239">
    <property type="term" value="F:initiator methionyl aminopeptidase activity"/>
    <property type="evidence" value="ECO:0007669"/>
    <property type="project" value="UniProtKB-UniRule"/>
</dbReference>
<feature type="binding site" evidence="6">
    <location>
        <position position="82"/>
    </location>
    <ligand>
        <name>substrate</name>
    </ligand>
</feature>
<sequence length="278" mass="28598">MIFGPRIELKSPAELELMHRAGQLTRQVLSAARSAAVPGATTAEVDAAAEAVIDSAGARSNFKGYQGFPAVVCISVNEEIVHGIPGSRVLQAGDIVSIDGGAIVEGFHGDSALTMIVGGDEAGTAADRELSSATEAAMWAGIAAFATGTKVSDIGDAIDDFVSESFPHLGLVEEFTGHGIGTSMHMAPEVLNYRARSNGPKIKPGMCLAIEPMLTTGDADTRTLADDWTVVTADGSRASHWEHSVARHDGGVWVLTAADGGAAGLAPFGITPVPPKVV</sequence>
<feature type="binding site" evidence="6">
    <location>
        <position position="110"/>
    </location>
    <ligand>
        <name>a divalent metal cation</name>
        <dbReference type="ChEBI" id="CHEBI:60240"/>
        <label>2</label>
        <note>catalytic</note>
    </ligand>
</feature>
<evidence type="ECO:0000313" key="10">
    <source>
        <dbReference type="Proteomes" id="UP000031488"/>
    </source>
</evidence>
<feature type="binding site" evidence="6">
    <location>
        <position position="178"/>
    </location>
    <ligand>
        <name>a divalent metal cation</name>
        <dbReference type="ChEBI" id="CHEBI:60240"/>
        <label>2</label>
        <note>catalytic</note>
    </ligand>
</feature>
<feature type="binding site" evidence="6">
    <location>
        <position position="99"/>
    </location>
    <ligand>
        <name>a divalent metal cation</name>
        <dbReference type="ChEBI" id="CHEBI:60240"/>
        <label>1</label>
    </ligand>
</feature>
<reference evidence="9 10" key="1">
    <citation type="submission" date="2014-11" db="EMBL/GenBank/DDBJ databases">
        <title>Draft Genome Sequence of Brevibacterium linens AE038-8.</title>
        <authorList>
            <person name="Maizel D."/>
            <person name="Utturkar S.M."/>
            <person name="Brown S.D."/>
            <person name="Ferrero M."/>
            <person name="Rosen B.P."/>
        </authorList>
    </citation>
    <scope>NUCLEOTIDE SEQUENCE [LARGE SCALE GENOMIC DNA]</scope>
    <source>
        <strain evidence="9 10">AE038-8</strain>
    </source>
</reference>
<keyword evidence="2 6" id="KW-0031">Aminopeptidase</keyword>
<dbReference type="InterPro" id="IPR000994">
    <property type="entry name" value="Pept_M24"/>
</dbReference>
<evidence type="ECO:0000256" key="2">
    <source>
        <dbReference type="ARBA" id="ARBA00022438"/>
    </source>
</evidence>
<feature type="binding site" evidence="6">
    <location>
        <position position="242"/>
    </location>
    <ligand>
        <name>a divalent metal cation</name>
        <dbReference type="ChEBI" id="CHEBI:60240"/>
        <label>2</label>
        <note>catalytic</note>
    </ligand>
</feature>
<protein>
    <recommendedName>
        <fullName evidence="6 7">Methionine aminopeptidase</fullName>
        <shortName evidence="6">MAP</shortName>
        <shortName evidence="6">MetAP</shortName>
        <ecNumber evidence="6 7">3.4.11.18</ecNumber>
    </recommendedName>
    <alternativeName>
        <fullName evidence="6">Peptidase M</fullName>
    </alternativeName>
</protein>
<feature type="binding site" evidence="6">
    <location>
        <position position="242"/>
    </location>
    <ligand>
        <name>a divalent metal cation</name>
        <dbReference type="ChEBI" id="CHEBI:60240"/>
        <label>1</label>
    </ligand>
</feature>
<dbReference type="EMBL" id="JTJZ01000008">
    <property type="protein sequence ID" value="KHS54242.1"/>
    <property type="molecule type" value="Genomic_DNA"/>
</dbReference>
<comment type="catalytic activity">
    <reaction evidence="6 7">
        <text>Release of N-terminal amino acids, preferentially methionine, from peptides and arylamides.</text>
        <dbReference type="EC" id="3.4.11.18"/>
    </reaction>
</comment>
<dbReference type="InterPro" id="IPR001714">
    <property type="entry name" value="Pept_M24_MAP"/>
</dbReference>
<evidence type="ECO:0000256" key="5">
    <source>
        <dbReference type="ARBA" id="ARBA00022801"/>
    </source>
</evidence>
<dbReference type="PRINTS" id="PR00599">
    <property type="entry name" value="MAPEPTIDASE"/>
</dbReference>
<dbReference type="PANTHER" id="PTHR43330">
    <property type="entry name" value="METHIONINE AMINOPEPTIDASE"/>
    <property type="match status" value="1"/>
</dbReference>
<dbReference type="PROSITE" id="PS00680">
    <property type="entry name" value="MAP_1"/>
    <property type="match status" value="1"/>
</dbReference>
<dbReference type="STRING" id="1703.BLSMQ_1248"/>
<feature type="binding site" evidence="6">
    <location>
        <position position="211"/>
    </location>
    <ligand>
        <name>a divalent metal cation</name>
        <dbReference type="ChEBI" id="CHEBI:60240"/>
        <label>2</label>
        <note>catalytic</note>
    </ligand>
</feature>
<dbReference type="InterPro" id="IPR036005">
    <property type="entry name" value="Creatinase/aminopeptidase-like"/>
</dbReference>
<dbReference type="GO" id="GO:0006508">
    <property type="term" value="P:proteolysis"/>
    <property type="evidence" value="ECO:0007669"/>
    <property type="project" value="UniProtKB-KW"/>
</dbReference>
<dbReference type="Pfam" id="PF00557">
    <property type="entry name" value="Peptidase_M24"/>
    <property type="match status" value="1"/>
</dbReference>
<evidence type="ECO:0000256" key="7">
    <source>
        <dbReference type="RuleBase" id="RU003653"/>
    </source>
</evidence>
<dbReference type="GO" id="GO:0046872">
    <property type="term" value="F:metal ion binding"/>
    <property type="evidence" value="ECO:0007669"/>
    <property type="project" value="UniProtKB-UniRule"/>
</dbReference>
<evidence type="ECO:0000256" key="4">
    <source>
        <dbReference type="ARBA" id="ARBA00022723"/>
    </source>
</evidence>
<dbReference type="Gene3D" id="3.90.230.10">
    <property type="entry name" value="Creatinase/methionine aminopeptidase superfamily"/>
    <property type="match status" value="1"/>
</dbReference>
<keyword evidence="4 6" id="KW-0479">Metal-binding</keyword>
<keyword evidence="10" id="KW-1185">Reference proteome</keyword>
<dbReference type="InterPro" id="IPR002467">
    <property type="entry name" value="Pept_M24A_MAP1"/>
</dbReference>
<dbReference type="GO" id="GO:0070006">
    <property type="term" value="F:metalloaminopeptidase activity"/>
    <property type="evidence" value="ECO:0007669"/>
    <property type="project" value="UniProtKB-UniRule"/>
</dbReference>
<comment type="subunit">
    <text evidence="6">Monomer.</text>
</comment>
<feature type="binding site" evidence="6">
    <location>
        <position position="110"/>
    </location>
    <ligand>
        <name>a divalent metal cation</name>
        <dbReference type="ChEBI" id="CHEBI:60240"/>
        <label>1</label>
    </ligand>
</feature>
<organism evidence="9 10">
    <name type="scientific">Brevibacterium linens</name>
    <dbReference type="NCBI Taxonomy" id="1703"/>
    <lineage>
        <taxon>Bacteria</taxon>
        <taxon>Bacillati</taxon>
        <taxon>Actinomycetota</taxon>
        <taxon>Actinomycetes</taxon>
        <taxon>Micrococcales</taxon>
        <taxon>Brevibacteriaceae</taxon>
        <taxon>Brevibacterium</taxon>
    </lineage>
</organism>
<feature type="binding site" evidence="6">
    <location>
        <position position="185"/>
    </location>
    <ligand>
        <name>substrate</name>
    </ligand>
</feature>
<dbReference type="PANTHER" id="PTHR43330:SF27">
    <property type="entry name" value="METHIONINE AMINOPEPTIDASE"/>
    <property type="match status" value="1"/>
</dbReference>
<evidence type="ECO:0000259" key="8">
    <source>
        <dbReference type="Pfam" id="PF00557"/>
    </source>
</evidence>
<evidence type="ECO:0000313" key="9">
    <source>
        <dbReference type="EMBL" id="KHS54242.1"/>
    </source>
</evidence>
<proteinExistence type="inferred from homology"/>
<evidence type="ECO:0000256" key="1">
    <source>
        <dbReference type="ARBA" id="ARBA00002521"/>
    </source>
</evidence>
<keyword evidence="3 6" id="KW-0645">Protease</keyword>
<feature type="domain" description="Peptidase M24" evidence="8">
    <location>
        <begin position="16"/>
        <end position="216"/>
    </location>
</feature>
<gene>
    <name evidence="6" type="primary">map</name>
    <name evidence="9" type="ORF">AE0388_0223</name>
</gene>
<comment type="caution">
    <text evidence="9">The sequence shown here is derived from an EMBL/GenBank/DDBJ whole genome shotgun (WGS) entry which is preliminary data.</text>
</comment>
<comment type="cofactor">
    <cofactor evidence="6">
        <name>Co(2+)</name>
        <dbReference type="ChEBI" id="CHEBI:48828"/>
    </cofactor>
    <cofactor evidence="6">
        <name>Zn(2+)</name>
        <dbReference type="ChEBI" id="CHEBI:29105"/>
    </cofactor>
    <cofactor evidence="6">
        <name>Mn(2+)</name>
        <dbReference type="ChEBI" id="CHEBI:29035"/>
    </cofactor>
    <cofactor evidence="6">
        <name>Fe(2+)</name>
        <dbReference type="ChEBI" id="CHEBI:29033"/>
    </cofactor>
    <text evidence="6">Binds 2 divalent metal cations per subunit. Has a high-affinity and a low affinity metal-binding site. The true nature of the physiological cofactor is under debate. The enzyme is active with cobalt, zinc, manganese or divalent iron ions. Most likely, methionine aminopeptidases function as mononuclear Fe(2+)-metalloproteases under physiological conditions, and the catalytically relevant metal-binding site has been assigned to the histidine-containing high-affinity site.</text>
</comment>
<dbReference type="AlphaFoldDB" id="A0A0B9ATL5"/>
<dbReference type="SUPFAM" id="SSF55920">
    <property type="entry name" value="Creatinase/aminopeptidase"/>
    <property type="match status" value="1"/>
</dbReference>
<dbReference type="Proteomes" id="UP000031488">
    <property type="component" value="Unassembled WGS sequence"/>
</dbReference>
<dbReference type="RefSeq" id="WP_039206314.1">
    <property type="nucleotide sequence ID" value="NZ_JTJZ01000008.1"/>
</dbReference>
<dbReference type="CDD" id="cd01086">
    <property type="entry name" value="MetAP1"/>
    <property type="match status" value="1"/>
</dbReference>
<dbReference type="GO" id="GO:0005829">
    <property type="term" value="C:cytosol"/>
    <property type="evidence" value="ECO:0007669"/>
    <property type="project" value="TreeGrafter"/>
</dbReference>
<evidence type="ECO:0000256" key="6">
    <source>
        <dbReference type="HAMAP-Rule" id="MF_01974"/>
    </source>
</evidence>
<keyword evidence="5 6" id="KW-0378">Hydrolase</keyword>